<reference evidence="2 3" key="1">
    <citation type="journal article" date="2021" name="Sci. Rep.">
        <title>The distribution of antibiotic resistance genes in chicken gut microbiota commensals.</title>
        <authorList>
            <person name="Juricova H."/>
            <person name="Matiasovicova J."/>
            <person name="Kubasova T."/>
            <person name="Cejkova D."/>
            <person name="Rychlik I."/>
        </authorList>
    </citation>
    <scope>NUCLEOTIDE SEQUENCE [LARGE SCALE GENOMIC DNA]</scope>
    <source>
        <strain evidence="2 3">An773</strain>
    </source>
</reference>
<feature type="chain" id="PRO_5046424382" evidence="1">
    <location>
        <begin position="25"/>
        <end position="123"/>
    </location>
</feature>
<keyword evidence="3" id="KW-1185">Reference proteome</keyword>
<organism evidence="2 3">
    <name type="scientific">Faecalicatena fissicatena</name>
    <dbReference type="NCBI Taxonomy" id="290055"/>
    <lineage>
        <taxon>Bacteria</taxon>
        <taxon>Bacillati</taxon>
        <taxon>Bacillota</taxon>
        <taxon>Clostridia</taxon>
        <taxon>Lachnospirales</taxon>
        <taxon>Lachnospiraceae</taxon>
        <taxon>Faecalicatena</taxon>
    </lineage>
</organism>
<accession>A0ABS2E9V9</accession>
<keyword evidence="1" id="KW-0732">Signal</keyword>
<evidence type="ECO:0000313" key="3">
    <source>
        <dbReference type="Proteomes" id="UP000716906"/>
    </source>
</evidence>
<gene>
    <name evidence="2" type="ORF">H7U36_09680</name>
</gene>
<dbReference type="RefSeq" id="WP_205156066.1">
    <property type="nucleotide sequence ID" value="NZ_JACLYY010000008.1"/>
</dbReference>
<dbReference type="Proteomes" id="UP000716906">
    <property type="component" value="Unassembled WGS sequence"/>
</dbReference>
<proteinExistence type="predicted"/>
<name>A0ABS2E9V9_9FIRM</name>
<dbReference type="EMBL" id="JACLYY010000008">
    <property type="protein sequence ID" value="MBM6738362.1"/>
    <property type="molecule type" value="Genomic_DNA"/>
</dbReference>
<evidence type="ECO:0000313" key="2">
    <source>
        <dbReference type="EMBL" id="MBM6738362.1"/>
    </source>
</evidence>
<feature type="signal peptide" evidence="1">
    <location>
        <begin position="1"/>
        <end position="24"/>
    </location>
</feature>
<sequence>MKRITAVIGAVAAAAMIGGTAVFAAGPGYGAAGSGYGSGGNCQGSAGLAGQSTRVCEYCEQYGGHYTDSNGDGICDHYQAMTEGNTVGGSGQGRYLSGHRGEHRGGHQGEHAGGHHQAECIWR</sequence>
<evidence type="ECO:0000256" key="1">
    <source>
        <dbReference type="SAM" id="SignalP"/>
    </source>
</evidence>
<protein>
    <submittedName>
        <fullName evidence="2">Uncharacterized protein</fullName>
    </submittedName>
</protein>
<comment type="caution">
    <text evidence="2">The sequence shown here is derived from an EMBL/GenBank/DDBJ whole genome shotgun (WGS) entry which is preliminary data.</text>
</comment>